<sequence length="212" mass="24736">MLMKVFDGSTKMFKLGNSYLQFRPEDVALIRRLHCDGDAINFKKRKERCSLEEEYFTKTVDQTRDYLVRTLMKLVEEKEAKKERSFIKLLLVYILGNLLFSTTTCSVPSWLAYYVDDLLKLDQYEWAHATHKWLMEDVPSAAARVKVRCSGKTTRMGYLKGCVIALNLWFYEVIGKRKKLRFGKTPGILFYFWNSYMKQSGVTALVESLGES</sequence>
<organism evidence="1 2">
    <name type="scientific">Dioscorea alata</name>
    <name type="common">Purple yam</name>
    <dbReference type="NCBI Taxonomy" id="55571"/>
    <lineage>
        <taxon>Eukaryota</taxon>
        <taxon>Viridiplantae</taxon>
        <taxon>Streptophyta</taxon>
        <taxon>Embryophyta</taxon>
        <taxon>Tracheophyta</taxon>
        <taxon>Spermatophyta</taxon>
        <taxon>Magnoliopsida</taxon>
        <taxon>Liliopsida</taxon>
        <taxon>Dioscoreales</taxon>
        <taxon>Dioscoreaceae</taxon>
        <taxon>Dioscorea</taxon>
    </lineage>
</organism>
<name>A0ACB7UD47_DIOAL</name>
<dbReference type="EMBL" id="CM037027">
    <property type="protein sequence ID" value="KAH7658246.1"/>
    <property type="molecule type" value="Genomic_DNA"/>
</dbReference>
<reference evidence="2" key="1">
    <citation type="journal article" date="2022" name="Nat. Commun.">
        <title>Chromosome evolution and the genetic basis of agronomically important traits in greater yam.</title>
        <authorList>
            <person name="Bredeson J.V."/>
            <person name="Lyons J.B."/>
            <person name="Oniyinde I.O."/>
            <person name="Okereke N.R."/>
            <person name="Kolade O."/>
            <person name="Nnabue I."/>
            <person name="Nwadili C.O."/>
            <person name="Hribova E."/>
            <person name="Parker M."/>
            <person name="Nwogha J."/>
            <person name="Shu S."/>
            <person name="Carlson J."/>
            <person name="Kariba R."/>
            <person name="Muthemba S."/>
            <person name="Knop K."/>
            <person name="Barton G.J."/>
            <person name="Sherwood A.V."/>
            <person name="Lopez-Montes A."/>
            <person name="Asiedu R."/>
            <person name="Jamnadass R."/>
            <person name="Muchugi A."/>
            <person name="Goodstein D."/>
            <person name="Egesi C.N."/>
            <person name="Featherston J."/>
            <person name="Asfaw A."/>
            <person name="Simpson G.G."/>
            <person name="Dolezel J."/>
            <person name="Hendre P.S."/>
            <person name="Van Deynze A."/>
            <person name="Kumar P.L."/>
            <person name="Obidiegwu J.E."/>
            <person name="Bhattacharjee R."/>
            <person name="Rokhsar D.S."/>
        </authorList>
    </citation>
    <scope>NUCLEOTIDE SEQUENCE [LARGE SCALE GENOMIC DNA]</scope>
    <source>
        <strain evidence="2">cv. TDa95/00328</strain>
    </source>
</reference>
<gene>
    <name evidence="1" type="ORF">IHE45_17G075000</name>
</gene>
<evidence type="ECO:0000313" key="1">
    <source>
        <dbReference type="EMBL" id="KAH7658246.1"/>
    </source>
</evidence>
<keyword evidence="2" id="KW-1185">Reference proteome</keyword>
<protein>
    <submittedName>
        <fullName evidence="1">Uncharacterized protein</fullName>
    </submittedName>
</protein>
<proteinExistence type="predicted"/>
<evidence type="ECO:0000313" key="2">
    <source>
        <dbReference type="Proteomes" id="UP000827976"/>
    </source>
</evidence>
<comment type="caution">
    <text evidence="1">The sequence shown here is derived from an EMBL/GenBank/DDBJ whole genome shotgun (WGS) entry which is preliminary data.</text>
</comment>
<accession>A0ACB7UD47</accession>
<dbReference type="Proteomes" id="UP000827976">
    <property type="component" value="Chromosome 17"/>
</dbReference>